<protein>
    <submittedName>
        <fullName evidence="1">Uncharacterized protein</fullName>
    </submittedName>
</protein>
<proteinExistence type="predicted"/>
<dbReference type="Proteomes" id="UP000512286">
    <property type="component" value="Chromosome"/>
</dbReference>
<accession>A0A7D7A6E5</accession>
<dbReference type="RefSeq" id="WP_181603436.1">
    <property type="nucleotide sequence ID" value="NZ_CP059378.1"/>
</dbReference>
<evidence type="ECO:0000313" key="2">
    <source>
        <dbReference type="Proteomes" id="UP000512286"/>
    </source>
</evidence>
<dbReference type="EMBL" id="CP059378">
    <property type="protein sequence ID" value="QLY81940.1"/>
    <property type="molecule type" value="Genomic_DNA"/>
</dbReference>
<reference evidence="1 2" key="1">
    <citation type="submission" date="2020-07" db="EMBL/GenBank/DDBJ databases">
        <title>Electron transfer.</title>
        <authorList>
            <person name="Huang L."/>
            <person name="Liu X."/>
            <person name="Zhou S."/>
        </authorList>
    </citation>
    <scope>NUCLEOTIDE SEQUENCE [LARGE SCALE GENOMIC DNA]</scope>
    <source>
        <strain evidence="1 2">Lx1</strain>
    </source>
</reference>
<name>A0A7D7A6E5_9CLOT</name>
<evidence type="ECO:0000313" key="1">
    <source>
        <dbReference type="EMBL" id="QLY81940.1"/>
    </source>
</evidence>
<gene>
    <name evidence="1" type="ORF">HZF06_10245</name>
</gene>
<organism evidence="1 2">
    <name type="scientific">Clostridium intestinale</name>
    <dbReference type="NCBI Taxonomy" id="36845"/>
    <lineage>
        <taxon>Bacteria</taxon>
        <taxon>Bacillati</taxon>
        <taxon>Bacillota</taxon>
        <taxon>Clostridia</taxon>
        <taxon>Eubacteriales</taxon>
        <taxon>Clostridiaceae</taxon>
        <taxon>Clostridium</taxon>
    </lineage>
</organism>
<dbReference type="KEGG" id="cint:HZF06_10245"/>
<dbReference type="AlphaFoldDB" id="A0A7D7A6E5"/>
<sequence length="83" mass="9836">MATIDEMNEKMTLFYSKKTGEITQYITGIADMNIFGNNKEDFEVIWDFITVEKDEYVMQNMDKFRVNEGNIKLKESIDLSKYM</sequence>